<protein>
    <submittedName>
        <fullName evidence="1">Uncharacterized protein</fullName>
    </submittedName>
</protein>
<evidence type="ECO:0000313" key="1">
    <source>
        <dbReference type="EMBL" id="GGP13586.1"/>
    </source>
</evidence>
<accession>A0ABQ2NYC8</accession>
<dbReference type="RefSeq" id="WP_188735539.1">
    <property type="nucleotide sequence ID" value="NZ_BMLW01000010.1"/>
</dbReference>
<sequence>MDLEHSLNDVVTSLANKLAESERKSSSFEAVVVAKEEKIKELEGKLKELQEVKE</sequence>
<dbReference type="Proteomes" id="UP000641206">
    <property type="component" value="Unassembled WGS sequence"/>
</dbReference>
<gene>
    <name evidence="1" type="ORF">GCM10011346_34170</name>
</gene>
<organism evidence="1 2">
    <name type="scientific">Oceanobacillus neutriphilus</name>
    <dbReference type="NCBI Taxonomy" id="531815"/>
    <lineage>
        <taxon>Bacteria</taxon>
        <taxon>Bacillati</taxon>
        <taxon>Bacillota</taxon>
        <taxon>Bacilli</taxon>
        <taxon>Bacillales</taxon>
        <taxon>Bacillaceae</taxon>
        <taxon>Oceanobacillus</taxon>
    </lineage>
</organism>
<dbReference type="EMBL" id="BMLW01000010">
    <property type="protein sequence ID" value="GGP13586.1"/>
    <property type="molecule type" value="Genomic_DNA"/>
</dbReference>
<comment type="caution">
    <text evidence="1">The sequence shown here is derived from an EMBL/GenBank/DDBJ whole genome shotgun (WGS) entry which is preliminary data.</text>
</comment>
<reference evidence="2" key="1">
    <citation type="journal article" date="2019" name="Int. J. Syst. Evol. Microbiol.">
        <title>The Global Catalogue of Microorganisms (GCM) 10K type strain sequencing project: providing services to taxonomists for standard genome sequencing and annotation.</title>
        <authorList>
            <consortium name="The Broad Institute Genomics Platform"/>
            <consortium name="The Broad Institute Genome Sequencing Center for Infectious Disease"/>
            <person name="Wu L."/>
            <person name="Ma J."/>
        </authorList>
    </citation>
    <scope>NUCLEOTIDE SEQUENCE [LARGE SCALE GENOMIC DNA]</scope>
    <source>
        <strain evidence="2">CGMCC 1.7693</strain>
    </source>
</reference>
<keyword evidence="2" id="KW-1185">Reference proteome</keyword>
<name>A0ABQ2NYC8_9BACI</name>
<proteinExistence type="predicted"/>
<evidence type="ECO:0000313" key="2">
    <source>
        <dbReference type="Proteomes" id="UP000641206"/>
    </source>
</evidence>